<dbReference type="Proteomes" id="UP001497680">
    <property type="component" value="Unassembled WGS sequence"/>
</dbReference>
<evidence type="ECO:0000313" key="2">
    <source>
        <dbReference type="Proteomes" id="UP001497680"/>
    </source>
</evidence>
<organism evidence="1 2">
    <name type="scientific">Hypoxylon rubiginosum</name>
    <dbReference type="NCBI Taxonomy" id="110542"/>
    <lineage>
        <taxon>Eukaryota</taxon>
        <taxon>Fungi</taxon>
        <taxon>Dikarya</taxon>
        <taxon>Ascomycota</taxon>
        <taxon>Pezizomycotina</taxon>
        <taxon>Sordariomycetes</taxon>
        <taxon>Xylariomycetidae</taxon>
        <taxon>Xylariales</taxon>
        <taxon>Hypoxylaceae</taxon>
        <taxon>Hypoxylon</taxon>
    </lineage>
</organism>
<protein>
    <submittedName>
        <fullName evidence="1">Uncharacterized protein</fullName>
    </submittedName>
</protein>
<keyword evidence="2" id="KW-1185">Reference proteome</keyword>
<evidence type="ECO:0000313" key="1">
    <source>
        <dbReference type="EMBL" id="KAI6083734.1"/>
    </source>
</evidence>
<sequence>MAGAMAVPVCVCLPYLKKDDLYICEKPYTADFPVDHIPGATQTNHRFDYQDLLFEDAQNTRVNFNLEQHGFCFIKGKTSVTSSTADDDEYIRKVYFPEVEKILHKALPGYERIDYLDHLVRIRDASFPEKPGEVTAAAQPAALPHSDFSRHGGFLAMKQFFPGQEEFFENRDFDLINVWRVLRGPNNDWPLAVCDYESIDLDADTIDCDVIHEQYVGENILLFKNPKHKWYYLSNQGIDDLIVFRNVSSKDQRSAAFHAAFDTGIKTSYPRHSLELRVVAFRPGGEPYEVNAKIPE</sequence>
<reference evidence="1 2" key="1">
    <citation type="journal article" date="2022" name="New Phytol.">
        <title>Ecological generalism drives hyperdiversity of secondary metabolite gene clusters in xylarialean endophytes.</title>
        <authorList>
            <person name="Franco M.E.E."/>
            <person name="Wisecaver J.H."/>
            <person name="Arnold A.E."/>
            <person name="Ju Y.M."/>
            <person name="Slot J.C."/>
            <person name="Ahrendt S."/>
            <person name="Moore L.P."/>
            <person name="Eastman K.E."/>
            <person name="Scott K."/>
            <person name="Konkel Z."/>
            <person name="Mondo S.J."/>
            <person name="Kuo A."/>
            <person name="Hayes R.D."/>
            <person name="Haridas S."/>
            <person name="Andreopoulos B."/>
            <person name="Riley R."/>
            <person name="LaButti K."/>
            <person name="Pangilinan J."/>
            <person name="Lipzen A."/>
            <person name="Amirebrahimi M."/>
            <person name="Yan J."/>
            <person name="Adam C."/>
            <person name="Keymanesh K."/>
            <person name="Ng V."/>
            <person name="Louie K."/>
            <person name="Northen T."/>
            <person name="Drula E."/>
            <person name="Henrissat B."/>
            <person name="Hsieh H.M."/>
            <person name="Youens-Clark K."/>
            <person name="Lutzoni F."/>
            <person name="Miadlikowska J."/>
            <person name="Eastwood D.C."/>
            <person name="Hamelin R.C."/>
            <person name="Grigoriev I.V."/>
            <person name="U'Ren J.M."/>
        </authorList>
    </citation>
    <scope>NUCLEOTIDE SEQUENCE [LARGE SCALE GENOMIC DNA]</scope>
    <source>
        <strain evidence="1 2">ER1909</strain>
    </source>
</reference>
<proteinExistence type="predicted"/>
<name>A0ACC0CTH3_9PEZI</name>
<comment type="caution">
    <text evidence="1">The sequence shown here is derived from an EMBL/GenBank/DDBJ whole genome shotgun (WGS) entry which is preliminary data.</text>
</comment>
<gene>
    <name evidence="1" type="ORF">F4821DRAFT_244122</name>
</gene>
<dbReference type="EMBL" id="MU394347">
    <property type="protein sequence ID" value="KAI6083734.1"/>
    <property type="molecule type" value="Genomic_DNA"/>
</dbReference>
<accession>A0ACC0CTH3</accession>